<reference evidence="2" key="1">
    <citation type="submission" date="2018-05" db="EMBL/GenBank/DDBJ databases">
        <authorList>
            <person name="Nie L."/>
        </authorList>
    </citation>
    <scope>NUCLEOTIDE SEQUENCE [LARGE SCALE GENOMIC DNA]</scope>
    <source>
        <strain evidence="2">NL</strain>
    </source>
</reference>
<sequence>MQRRLYLIVDPAYGEQLAALPTDTARWVVDSPQNTPVAHRLWQERPRKAPLAGLTVFKPPADTPTEVLLAILDTVDEHEGETTAGGGYAALEVIGCAPDADIEEALAELDLRVTERTELSFVATSGTTNRPAQSP</sequence>
<proteinExistence type="predicted"/>
<keyword evidence="2" id="KW-1185">Reference proteome</keyword>
<dbReference type="AlphaFoldDB" id="A0A328BTC3"/>
<accession>A0A328BTC3</accession>
<dbReference type="EMBL" id="QHKM01000001">
    <property type="protein sequence ID" value="RAK70313.1"/>
    <property type="molecule type" value="Genomic_DNA"/>
</dbReference>
<organism evidence="1 2">
    <name type="scientific">Hymenobacter edaphi</name>
    <dbReference type="NCBI Taxonomy" id="2211146"/>
    <lineage>
        <taxon>Bacteria</taxon>
        <taxon>Pseudomonadati</taxon>
        <taxon>Bacteroidota</taxon>
        <taxon>Cytophagia</taxon>
        <taxon>Cytophagales</taxon>
        <taxon>Hymenobacteraceae</taxon>
        <taxon>Hymenobacter</taxon>
    </lineage>
</organism>
<name>A0A328BTC3_9BACT</name>
<dbReference type="Proteomes" id="UP000248553">
    <property type="component" value="Unassembled WGS sequence"/>
</dbReference>
<evidence type="ECO:0000313" key="2">
    <source>
        <dbReference type="Proteomes" id="UP000248553"/>
    </source>
</evidence>
<protein>
    <submittedName>
        <fullName evidence="1">Uncharacterized protein</fullName>
    </submittedName>
</protein>
<evidence type="ECO:0000313" key="1">
    <source>
        <dbReference type="EMBL" id="RAK70313.1"/>
    </source>
</evidence>
<comment type="caution">
    <text evidence="1">The sequence shown here is derived from an EMBL/GenBank/DDBJ whole genome shotgun (WGS) entry which is preliminary data.</text>
</comment>
<gene>
    <name evidence="1" type="ORF">DLM85_05570</name>
</gene>